<keyword evidence="2" id="KW-1185">Reference proteome</keyword>
<sequence length="167" mass="18179">KECAVARGHSLESLHRRSVDLLRVELAHVGLSCPSGSSVLERVLYPHYLAHPIGIGESLFFFFSALRSAAIITARRPFWGWGCIDLHESGTVERSALLKEGMVITVEPGVYVPPDPQFPKHFHGLGMRIEDEVLIGAEHPVVLSAGAPKEIEDVEGACLGALGFEPF</sequence>
<accession>A0ACC0U726</accession>
<protein>
    <submittedName>
        <fullName evidence="1">Uncharacterized protein</fullName>
    </submittedName>
</protein>
<dbReference type="EMBL" id="JAGFNK010000136">
    <property type="protein sequence ID" value="KAI9507216.1"/>
    <property type="molecule type" value="Genomic_DNA"/>
</dbReference>
<feature type="non-terminal residue" evidence="1">
    <location>
        <position position="1"/>
    </location>
</feature>
<evidence type="ECO:0000313" key="2">
    <source>
        <dbReference type="Proteomes" id="UP001207468"/>
    </source>
</evidence>
<evidence type="ECO:0000313" key="1">
    <source>
        <dbReference type="EMBL" id="KAI9507216.1"/>
    </source>
</evidence>
<name>A0ACC0U726_9AGAM</name>
<gene>
    <name evidence="1" type="ORF">F5148DRAFT_147893</name>
</gene>
<proteinExistence type="predicted"/>
<comment type="caution">
    <text evidence="1">The sequence shown here is derived from an EMBL/GenBank/DDBJ whole genome shotgun (WGS) entry which is preliminary data.</text>
</comment>
<dbReference type="Proteomes" id="UP001207468">
    <property type="component" value="Unassembled WGS sequence"/>
</dbReference>
<organism evidence="1 2">
    <name type="scientific">Russula earlei</name>
    <dbReference type="NCBI Taxonomy" id="71964"/>
    <lineage>
        <taxon>Eukaryota</taxon>
        <taxon>Fungi</taxon>
        <taxon>Dikarya</taxon>
        <taxon>Basidiomycota</taxon>
        <taxon>Agaricomycotina</taxon>
        <taxon>Agaricomycetes</taxon>
        <taxon>Russulales</taxon>
        <taxon>Russulaceae</taxon>
        <taxon>Russula</taxon>
    </lineage>
</organism>
<reference evidence="1" key="1">
    <citation type="submission" date="2021-03" db="EMBL/GenBank/DDBJ databases">
        <title>Evolutionary priming and transition to the ectomycorrhizal habit in an iconic lineage of mushroom-forming fungi: is preadaptation a requirement?</title>
        <authorList>
            <consortium name="DOE Joint Genome Institute"/>
            <person name="Looney B.P."/>
            <person name="Miyauchi S."/>
            <person name="Morin E."/>
            <person name="Drula E."/>
            <person name="Courty P.E."/>
            <person name="Chicoki N."/>
            <person name="Fauchery L."/>
            <person name="Kohler A."/>
            <person name="Kuo A."/>
            <person name="LaButti K."/>
            <person name="Pangilinan J."/>
            <person name="Lipzen A."/>
            <person name="Riley R."/>
            <person name="Andreopoulos W."/>
            <person name="He G."/>
            <person name="Johnson J."/>
            <person name="Barry K.W."/>
            <person name="Grigoriev I.V."/>
            <person name="Nagy L."/>
            <person name="Hibbett D."/>
            <person name="Henrissat B."/>
            <person name="Matheny P.B."/>
            <person name="Labbe J."/>
            <person name="Martin A.F."/>
        </authorList>
    </citation>
    <scope>NUCLEOTIDE SEQUENCE</scope>
    <source>
        <strain evidence="1">BPL698</strain>
    </source>
</reference>